<dbReference type="OrthoDB" id="5986592at2"/>
<keyword evidence="1" id="KW-0732">Signal</keyword>
<dbReference type="STRING" id="743721.Psesu_3092"/>
<dbReference type="AlphaFoldDB" id="E6WXE6"/>
<organism evidence="2 3">
    <name type="scientific">Pseudoxanthomonas suwonensis (strain 11-1)</name>
    <dbReference type="NCBI Taxonomy" id="743721"/>
    <lineage>
        <taxon>Bacteria</taxon>
        <taxon>Pseudomonadati</taxon>
        <taxon>Pseudomonadota</taxon>
        <taxon>Gammaproteobacteria</taxon>
        <taxon>Lysobacterales</taxon>
        <taxon>Lysobacteraceae</taxon>
        <taxon>Pseudoxanthomonas</taxon>
    </lineage>
</organism>
<evidence type="ECO:0000313" key="2">
    <source>
        <dbReference type="EMBL" id="ADV28915.1"/>
    </source>
</evidence>
<evidence type="ECO:0000313" key="3">
    <source>
        <dbReference type="Proteomes" id="UP000008632"/>
    </source>
</evidence>
<dbReference type="KEGG" id="psu:Psesu_3092"/>
<proteinExistence type="predicted"/>
<sequence length="174" mass="18489">MKSRRSMMFVLLPLLSLAGGAQAATDACVVGTWEPVGNAATDWMQRNAPGMQVAIAQQQGTLEFRGDGSYAAGGSAEATATSASGMSATTRDAQFQAQGSWSTAGGRLTLRPSRESTSGTMKIQVPGGRTLEMPMPRGPAQVQDMQYACSGAELETRMAIRNATPIVQRYRRLR</sequence>
<dbReference type="eggNOG" id="ENOG5031IN5">
    <property type="taxonomic scope" value="Bacteria"/>
</dbReference>
<feature type="signal peptide" evidence="1">
    <location>
        <begin position="1"/>
        <end position="23"/>
    </location>
</feature>
<feature type="chain" id="PRO_5003212349" description="Lipocalin-like domain-containing protein" evidence="1">
    <location>
        <begin position="24"/>
        <end position="174"/>
    </location>
</feature>
<reference evidence="2 3" key="1">
    <citation type="submission" date="2011-01" db="EMBL/GenBank/DDBJ databases">
        <title>Complete sequence of Pseudoxanthomonas suwonensis 11-1.</title>
        <authorList>
            <consortium name="US DOE Joint Genome Institute"/>
            <person name="Lucas S."/>
            <person name="Copeland A."/>
            <person name="Lapidus A."/>
            <person name="Cheng J.-F."/>
            <person name="Goodwin L."/>
            <person name="Pitluck S."/>
            <person name="Teshima H."/>
            <person name="Detter J.C."/>
            <person name="Han C."/>
            <person name="Tapia R."/>
            <person name="Land M."/>
            <person name="Hauser L."/>
            <person name="Kyrpides N."/>
            <person name="Ivanova N."/>
            <person name="Ovchinnikova G."/>
            <person name="Siebers A.K."/>
            <person name="Allgaier M."/>
            <person name="Thelen M.P."/>
            <person name="Hugenholtz P."/>
            <person name="Gladden J."/>
            <person name="Woyke T."/>
        </authorList>
    </citation>
    <scope>NUCLEOTIDE SEQUENCE [LARGE SCALE GENOMIC DNA]</scope>
    <source>
        <strain evidence="3">11-1</strain>
    </source>
</reference>
<keyword evidence="3" id="KW-1185">Reference proteome</keyword>
<evidence type="ECO:0008006" key="4">
    <source>
        <dbReference type="Google" id="ProtNLM"/>
    </source>
</evidence>
<name>E6WXE6_PSEUU</name>
<accession>E6WXE6</accession>
<dbReference type="HOGENOM" id="CLU_1538799_0_0_6"/>
<dbReference type="EMBL" id="CP002446">
    <property type="protein sequence ID" value="ADV28915.1"/>
    <property type="molecule type" value="Genomic_DNA"/>
</dbReference>
<evidence type="ECO:0000256" key="1">
    <source>
        <dbReference type="SAM" id="SignalP"/>
    </source>
</evidence>
<dbReference type="Proteomes" id="UP000008632">
    <property type="component" value="Chromosome"/>
</dbReference>
<dbReference type="RefSeq" id="WP_013536740.1">
    <property type="nucleotide sequence ID" value="NC_014924.1"/>
</dbReference>
<gene>
    <name evidence="2" type="ordered locus">Psesu_3092</name>
</gene>
<protein>
    <recommendedName>
        <fullName evidence="4">Lipocalin-like domain-containing protein</fullName>
    </recommendedName>
</protein>